<dbReference type="PANTHER" id="PTHR30578">
    <property type="entry name" value="ELECTRON TRANSPORT COMPLEX PROTEIN RNFD"/>
    <property type="match status" value="1"/>
</dbReference>
<evidence type="ECO:0000256" key="7">
    <source>
        <dbReference type="ARBA" id="ARBA00022982"/>
    </source>
</evidence>
<feature type="transmembrane region" description="Helical" evidence="10">
    <location>
        <begin position="262"/>
        <end position="279"/>
    </location>
</feature>
<keyword evidence="2 10" id="KW-0597">Phosphoprotein</keyword>
<evidence type="ECO:0000256" key="5">
    <source>
        <dbReference type="ARBA" id="ARBA00022692"/>
    </source>
</evidence>
<name>A0ABX1GAV9_9GAMM</name>
<evidence type="ECO:0000313" key="11">
    <source>
        <dbReference type="EMBL" id="NKI16296.1"/>
    </source>
</evidence>
<evidence type="ECO:0000256" key="10">
    <source>
        <dbReference type="HAMAP-Rule" id="MF_00462"/>
    </source>
</evidence>
<keyword evidence="3 10" id="KW-0285">Flavoprotein</keyword>
<keyword evidence="4 10" id="KW-0288">FMN</keyword>
<dbReference type="Proteomes" id="UP000765845">
    <property type="component" value="Unassembled WGS sequence"/>
</dbReference>
<evidence type="ECO:0000256" key="3">
    <source>
        <dbReference type="ARBA" id="ARBA00022630"/>
    </source>
</evidence>
<feature type="transmembrane region" description="Helical" evidence="10">
    <location>
        <begin position="69"/>
        <end position="89"/>
    </location>
</feature>
<sequence>MAFLKLSSPHAHGPMSTPRVMRLVLLATLPGIVSLTWFFGFGTLVNILWASLFALAFEALALKLRRRPLAFYLSDCSALVTAFLLAIALPPAAPVWLIAVGIGFAILICKHMYGGMGYNPFNPAMAAYVLLLISFPVDMTNWLAPRGAISVAELPGPIDALLRSLGAASTQFDAVTMATPLDLLKQNDALLLDDLWAQSPQFGQFAGLGWEWANVGFLLGGLYLLYRRVFTWHAPVSMLASLTVIAALFYDGGSSASGGSPLFHLLSGATMFGAFFIVTDPVTSAVSNRGRVFYGAVIGILVYTIRSWGNYPDAVAFAVLLMNFAAPFIDHYTQPRTYGHKPRQNREKS</sequence>
<keyword evidence="12" id="KW-1185">Reference proteome</keyword>
<keyword evidence="10" id="KW-0997">Cell inner membrane</keyword>
<dbReference type="PANTHER" id="PTHR30578:SF0">
    <property type="entry name" value="ION-TRANSLOCATING OXIDOREDUCTASE COMPLEX SUBUNIT D"/>
    <property type="match status" value="1"/>
</dbReference>
<comment type="function">
    <text evidence="10">Part of a membrane-bound complex that couples electron transfer with translocation of ions across the membrane.</text>
</comment>
<keyword evidence="1 10" id="KW-0813">Transport</keyword>
<evidence type="ECO:0000256" key="2">
    <source>
        <dbReference type="ARBA" id="ARBA00022553"/>
    </source>
</evidence>
<evidence type="ECO:0000256" key="8">
    <source>
        <dbReference type="ARBA" id="ARBA00022989"/>
    </source>
</evidence>
<feature type="transmembrane region" description="Helical" evidence="10">
    <location>
        <begin position="44"/>
        <end position="62"/>
    </location>
</feature>
<keyword evidence="5 10" id="KW-0812">Transmembrane</keyword>
<comment type="subcellular location">
    <subcellularLocation>
        <location evidence="10">Cell inner membrane</location>
        <topology evidence="10">Multi-pass membrane protein</topology>
    </subcellularLocation>
</comment>
<dbReference type="HAMAP" id="MF_00462">
    <property type="entry name" value="RsxD_RnfD"/>
    <property type="match status" value="1"/>
</dbReference>
<dbReference type="RefSeq" id="WP_168448823.1">
    <property type="nucleotide sequence ID" value="NZ_JAAWWK010000001.1"/>
</dbReference>
<proteinExistence type="inferred from homology"/>
<feature type="transmembrane region" description="Helical" evidence="10">
    <location>
        <begin position="95"/>
        <end position="113"/>
    </location>
</feature>
<comment type="caution">
    <text evidence="11">The sequence shown here is derived from an EMBL/GenBank/DDBJ whole genome shotgun (WGS) entry which is preliminary data.</text>
</comment>
<comment type="subunit">
    <text evidence="10">The complex is composed of six subunits: RnfA, RnfB, RnfC, RnfD, RnfE and RnfG.</text>
</comment>
<protein>
    <recommendedName>
        <fullName evidence="10">Ion-translocating oxidoreductase complex subunit D</fullName>
        <ecNumber evidence="10">7.-.-.-</ecNumber>
    </recommendedName>
    <alternativeName>
        <fullName evidence="10">Rnf electron transport complex subunit D</fullName>
    </alternativeName>
</protein>
<dbReference type="NCBIfam" id="NF002011">
    <property type="entry name" value="PRK00816.1"/>
    <property type="match status" value="1"/>
</dbReference>
<comment type="cofactor">
    <cofactor evidence="10">
        <name>FMN</name>
        <dbReference type="ChEBI" id="CHEBI:58210"/>
    </cofactor>
</comment>
<feature type="transmembrane region" description="Helical" evidence="10">
    <location>
        <begin position="202"/>
        <end position="225"/>
    </location>
</feature>
<dbReference type="EC" id="7.-.-.-" evidence="10"/>
<feature type="transmembrane region" description="Helical" evidence="10">
    <location>
        <begin position="291"/>
        <end position="308"/>
    </location>
</feature>
<evidence type="ECO:0000256" key="6">
    <source>
        <dbReference type="ARBA" id="ARBA00022967"/>
    </source>
</evidence>
<dbReference type="InterPro" id="IPR004338">
    <property type="entry name" value="NqrB/RnfD"/>
</dbReference>
<keyword evidence="6 10" id="KW-1278">Translocase</keyword>
<dbReference type="NCBIfam" id="TIGR01946">
    <property type="entry name" value="rnfD"/>
    <property type="match status" value="1"/>
</dbReference>
<evidence type="ECO:0000256" key="4">
    <source>
        <dbReference type="ARBA" id="ARBA00022643"/>
    </source>
</evidence>
<feature type="transmembrane region" description="Helical" evidence="10">
    <location>
        <begin position="232"/>
        <end position="250"/>
    </location>
</feature>
<dbReference type="EMBL" id="JAAWWK010000001">
    <property type="protein sequence ID" value="NKI16296.1"/>
    <property type="molecule type" value="Genomic_DNA"/>
</dbReference>
<organism evidence="11 12">
    <name type="scientific">Spongiibacter thalassae</name>
    <dbReference type="NCBI Taxonomy" id="2721624"/>
    <lineage>
        <taxon>Bacteria</taxon>
        <taxon>Pseudomonadati</taxon>
        <taxon>Pseudomonadota</taxon>
        <taxon>Gammaproteobacteria</taxon>
        <taxon>Cellvibrionales</taxon>
        <taxon>Spongiibacteraceae</taxon>
        <taxon>Spongiibacter</taxon>
    </lineage>
</organism>
<feature type="modified residue" description="FMN phosphoryl threonine" evidence="10">
    <location>
        <position position="179"/>
    </location>
</feature>
<keyword evidence="9 10" id="KW-0472">Membrane</keyword>
<gene>
    <name evidence="11" type="primary">rsxD</name>
    <name evidence="10" type="synonym">rnfD</name>
    <name evidence="11" type="ORF">HCU74_02570</name>
</gene>
<evidence type="ECO:0000256" key="9">
    <source>
        <dbReference type="ARBA" id="ARBA00023136"/>
    </source>
</evidence>
<dbReference type="Pfam" id="PF03116">
    <property type="entry name" value="NQR2_RnfD_RnfE"/>
    <property type="match status" value="1"/>
</dbReference>
<comment type="similarity">
    <text evidence="10">Belongs to the NqrB/RnfD family.</text>
</comment>
<accession>A0ABX1GAV9</accession>
<keyword evidence="8 10" id="KW-1133">Transmembrane helix</keyword>
<keyword evidence="7 10" id="KW-0249">Electron transport</keyword>
<evidence type="ECO:0000256" key="1">
    <source>
        <dbReference type="ARBA" id="ARBA00022448"/>
    </source>
</evidence>
<dbReference type="InterPro" id="IPR011303">
    <property type="entry name" value="RnfD_bac"/>
</dbReference>
<keyword evidence="10" id="KW-1003">Cell membrane</keyword>
<feature type="transmembrane region" description="Helical" evidence="10">
    <location>
        <begin position="314"/>
        <end position="333"/>
    </location>
</feature>
<evidence type="ECO:0000313" key="12">
    <source>
        <dbReference type="Proteomes" id="UP000765845"/>
    </source>
</evidence>
<reference evidence="11 12" key="1">
    <citation type="submission" date="2020-04" db="EMBL/GenBank/DDBJ databases">
        <authorList>
            <person name="Yoon J."/>
        </authorList>
    </citation>
    <scope>NUCLEOTIDE SEQUENCE [LARGE SCALE GENOMIC DNA]</scope>
    <source>
        <strain evidence="11 12">KMU-166</strain>
    </source>
</reference>